<evidence type="ECO:0000313" key="3">
    <source>
        <dbReference type="Proteomes" id="UP001482520"/>
    </source>
</evidence>
<dbReference type="EMBL" id="JBEGDP010000009">
    <property type="protein sequence ID" value="MEQ7847663.1"/>
    <property type="molecule type" value="Genomic_DNA"/>
</dbReference>
<keyword evidence="3" id="KW-1185">Reference proteome</keyword>
<name>A0ABV1NYX7_9ACTN</name>
<proteinExistence type="predicted"/>
<evidence type="ECO:0000313" key="2">
    <source>
        <dbReference type="EMBL" id="MEQ7847663.1"/>
    </source>
</evidence>
<reference evidence="2 3" key="1">
    <citation type="submission" date="2024-02" db="EMBL/GenBank/DDBJ databases">
        <title>Full genome sequence of Nocardioides kribbensis.</title>
        <authorList>
            <person name="Poletto B.L."/>
            <person name="Silva G."/>
            <person name="Galante D."/>
            <person name="Campos K.R."/>
            <person name="Santos M.B.N."/>
            <person name="Sacchi C.T."/>
        </authorList>
    </citation>
    <scope>NUCLEOTIDE SEQUENCE [LARGE SCALE GENOMIC DNA]</scope>
    <source>
        <strain evidence="2 3">O4R</strain>
    </source>
</reference>
<gene>
    <name evidence="2" type="ORF">V6R90_10260</name>
</gene>
<feature type="domain" description="Helix-turn-helix" evidence="1">
    <location>
        <begin position="6"/>
        <end position="50"/>
    </location>
</feature>
<comment type="caution">
    <text evidence="2">The sequence shown here is derived from an EMBL/GenBank/DDBJ whole genome shotgun (WGS) entry which is preliminary data.</text>
</comment>
<dbReference type="InterPro" id="IPR041657">
    <property type="entry name" value="HTH_17"/>
</dbReference>
<accession>A0ABV1NYX7</accession>
<protein>
    <submittedName>
        <fullName evidence="2">Helix-turn-helix domain-containing protein</fullName>
    </submittedName>
</protein>
<dbReference type="RefSeq" id="WP_228941325.1">
    <property type="nucleotide sequence ID" value="NZ_JBEGDP010000009.1"/>
</dbReference>
<organism evidence="2 3">
    <name type="scientific">Nocardioides kribbensis</name>
    <dbReference type="NCBI Taxonomy" id="305517"/>
    <lineage>
        <taxon>Bacteria</taxon>
        <taxon>Bacillati</taxon>
        <taxon>Actinomycetota</taxon>
        <taxon>Actinomycetes</taxon>
        <taxon>Propionibacteriales</taxon>
        <taxon>Nocardioidaceae</taxon>
        <taxon>Nocardioides</taxon>
    </lineage>
</organism>
<evidence type="ECO:0000259" key="1">
    <source>
        <dbReference type="Pfam" id="PF12728"/>
    </source>
</evidence>
<dbReference type="Pfam" id="PF12728">
    <property type="entry name" value="HTH_17"/>
    <property type="match status" value="1"/>
</dbReference>
<dbReference type="Proteomes" id="UP001482520">
    <property type="component" value="Unassembled WGS sequence"/>
</dbReference>
<sequence>MLSREWIDSRQAAEVLGLTRSQAVWLARRGRIPAEQRDGRWVFDAAHVRADAAERRGWVSWREAADLADCTEHALWEAVAAGHVEQRTGRGPSLRRDSVLAWARSRRVRGIVRTPRQGCTPGAGPTT</sequence>